<keyword evidence="2" id="KW-1185">Reference proteome</keyword>
<evidence type="ECO:0000313" key="2">
    <source>
        <dbReference type="Proteomes" id="UP000245207"/>
    </source>
</evidence>
<reference evidence="1 2" key="1">
    <citation type="journal article" date="2018" name="Mol. Plant">
        <title>The genome of Artemisia annua provides insight into the evolution of Asteraceae family and artemisinin biosynthesis.</title>
        <authorList>
            <person name="Shen Q."/>
            <person name="Zhang L."/>
            <person name="Liao Z."/>
            <person name="Wang S."/>
            <person name="Yan T."/>
            <person name="Shi P."/>
            <person name="Liu M."/>
            <person name="Fu X."/>
            <person name="Pan Q."/>
            <person name="Wang Y."/>
            <person name="Lv Z."/>
            <person name="Lu X."/>
            <person name="Zhang F."/>
            <person name="Jiang W."/>
            <person name="Ma Y."/>
            <person name="Chen M."/>
            <person name="Hao X."/>
            <person name="Li L."/>
            <person name="Tang Y."/>
            <person name="Lv G."/>
            <person name="Zhou Y."/>
            <person name="Sun X."/>
            <person name="Brodelius P.E."/>
            <person name="Rose J.K.C."/>
            <person name="Tang K."/>
        </authorList>
    </citation>
    <scope>NUCLEOTIDE SEQUENCE [LARGE SCALE GENOMIC DNA]</scope>
    <source>
        <strain evidence="2">cv. Huhao1</strain>
        <tissue evidence="1">Leaf</tissue>
    </source>
</reference>
<proteinExistence type="predicted"/>
<dbReference type="Proteomes" id="UP000245207">
    <property type="component" value="Unassembled WGS sequence"/>
</dbReference>
<dbReference type="AlphaFoldDB" id="A0A2U1P6A9"/>
<comment type="caution">
    <text evidence="1">The sequence shown here is derived from an EMBL/GenBank/DDBJ whole genome shotgun (WGS) entry which is preliminary data.</text>
</comment>
<name>A0A2U1P6A9_ARTAN</name>
<keyword evidence="1" id="KW-0238">DNA-binding</keyword>
<dbReference type="STRING" id="35608.A0A2U1P6A9"/>
<organism evidence="1 2">
    <name type="scientific">Artemisia annua</name>
    <name type="common">Sweet wormwood</name>
    <dbReference type="NCBI Taxonomy" id="35608"/>
    <lineage>
        <taxon>Eukaryota</taxon>
        <taxon>Viridiplantae</taxon>
        <taxon>Streptophyta</taxon>
        <taxon>Embryophyta</taxon>
        <taxon>Tracheophyta</taxon>
        <taxon>Spermatophyta</taxon>
        <taxon>Magnoliopsida</taxon>
        <taxon>eudicotyledons</taxon>
        <taxon>Gunneridae</taxon>
        <taxon>Pentapetalae</taxon>
        <taxon>asterids</taxon>
        <taxon>campanulids</taxon>
        <taxon>Asterales</taxon>
        <taxon>Asteraceae</taxon>
        <taxon>Asteroideae</taxon>
        <taxon>Anthemideae</taxon>
        <taxon>Artemisiinae</taxon>
        <taxon>Artemisia</taxon>
    </lineage>
</organism>
<evidence type="ECO:0000313" key="1">
    <source>
        <dbReference type="EMBL" id="PWA81305.1"/>
    </source>
</evidence>
<dbReference type="OrthoDB" id="1078367at2759"/>
<sequence>MGYHKNLNSMLTHEILLPTTLVDLSCDSICDEHTQPFFLCVLLNMWDDMAELSTQHIKPNDYIYVSGYLRSFGKASDNGNFILKNKVIVQELNFVANNGTKNENIEARALSSTKDLACHFDLEDMYSKWLKKNAETYSVGFEKILNEKYLGYEDEDSSEGASSCVSPVEETRCVTSKSKCQGKSLGEDKARATAKRKCEICITNYACPCDRLAAEIAKQKCQQMVKAEALEKAKRGF</sequence>
<gene>
    <name evidence="1" type="ORF">CTI12_AA188810</name>
</gene>
<protein>
    <submittedName>
        <fullName evidence="1">Primosome PriB/single-strand DNA-binding protein</fullName>
    </submittedName>
</protein>
<accession>A0A2U1P6A9</accession>
<dbReference type="GO" id="GO:0003677">
    <property type="term" value="F:DNA binding"/>
    <property type="evidence" value="ECO:0007669"/>
    <property type="project" value="UniProtKB-KW"/>
</dbReference>
<dbReference type="EMBL" id="PKPP01001606">
    <property type="protein sequence ID" value="PWA81305.1"/>
    <property type="molecule type" value="Genomic_DNA"/>
</dbReference>